<dbReference type="RefSeq" id="WP_146649101.1">
    <property type="nucleotide sequence ID" value="NZ_CP012333.1"/>
</dbReference>
<dbReference type="Pfam" id="PF00694">
    <property type="entry name" value="Aconitase_C"/>
    <property type="match status" value="1"/>
</dbReference>
<dbReference type="InterPro" id="IPR001030">
    <property type="entry name" value="Acoase/IPM_deHydtase_lsu_aba"/>
</dbReference>
<evidence type="ECO:0000256" key="1">
    <source>
        <dbReference type="ARBA" id="ARBA00022723"/>
    </source>
</evidence>
<keyword evidence="9" id="KW-1185">Reference proteome</keyword>
<evidence type="ECO:0000256" key="4">
    <source>
        <dbReference type="ARBA" id="ARBA00023239"/>
    </source>
</evidence>
<dbReference type="KEGG" id="llu:AKJ09_04729"/>
<dbReference type="GO" id="GO:0170038">
    <property type="term" value="P:proteinogenic amino acid biosynthetic process"/>
    <property type="evidence" value="ECO:0007669"/>
    <property type="project" value="UniProtKB-ARBA"/>
</dbReference>
<dbReference type="SUPFAM" id="SSF53732">
    <property type="entry name" value="Aconitase iron-sulfur domain"/>
    <property type="match status" value="1"/>
</dbReference>
<feature type="region of interest" description="Disordered" evidence="5">
    <location>
        <begin position="1"/>
        <end position="24"/>
    </location>
</feature>
<accession>A0A0K1PX08</accession>
<evidence type="ECO:0000256" key="2">
    <source>
        <dbReference type="ARBA" id="ARBA00023004"/>
    </source>
</evidence>
<feature type="compositionally biased region" description="Low complexity" evidence="5">
    <location>
        <begin position="1"/>
        <end position="14"/>
    </location>
</feature>
<dbReference type="SUPFAM" id="SSF52016">
    <property type="entry name" value="LeuD/IlvD-like"/>
    <property type="match status" value="1"/>
</dbReference>
<dbReference type="GO" id="GO:0016829">
    <property type="term" value="F:lyase activity"/>
    <property type="evidence" value="ECO:0007669"/>
    <property type="project" value="UniProtKB-KW"/>
</dbReference>
<dbReference type="EMBL" id="CP012333">
    <property type="protein sequence ID" value="AKU98065.1"/>
    <property type="molecule type" value="Genomic_DNA"/>
</dbReference>
<dbReference type="Gene3D" id="3.20.19.10">
    <property type="entry name" value="Aconitase, domain 4"/>
    <property type="match status" value="1"/>
</dbReference>
<dbReference type="PRINTS" id="PR00415">
    <property type="entry name" value="ACONITASE"/>
</dbReference>
<dbReference type="PANTHER" id="PTHR43822:SF2">
    <property type="entry name" value="HOMOACONITASE, MITOCHONDRIAL"/>
    <property type="match status" value="1"/>
</dbReference>
<evidence type="ECO:0000256" key="3">
    <source>
        <dbReference type="ARBA" id="ARBA00023014"/>
    </source>
</evidence>
<keyword evidence="3" id="KW-0411">Iron-sulfur</keyword>
<dbReference type="InterPro" id="IPR050067">
    <property type="entry name" value="IPM_dehydratase_rel_enz"/>
</dbReference>
<keyword evidence="2" id="KW-0408">Iron</keyword>
<gene>
    <name evidence="8" type="ORF">AKJ09_04729</name>
</gene>
<dbReference type="Gene3D" id="3.30.499.10">
    <property type="entry name" value="Aconitase, domain 3"/>
    <property type="match status" value="2"/>
</dbReference>
<dbReference type="InterPro" id="IPR015928">
    <property type="entry name" value="Aconitase/3IPM_dehydase_swvl"/>
</dbReference>
<protein>
    <submittedName>
        <fullName evidence="8">3-isopropylmalate dehydratase large subunit</fullName>
    </submittedName>
</protein>
<reference evidence="8 9" key="1">
    <citation type="submission" date="2015-08" db="EMBL/GenBank/DDBJ databases">
        <authorList>
            <person name="Babu N.S."/>
            <person name="Beckwith C.J."/>
            <person name="Beseler K.G."/>
            <person name="Brison A."/>
            <person name="Carone J.V."/>
            <person name="Caskin T.P."/>
            <person name="Diamond M."/>
            <person name="Durham M.E."/>
            <person name="Foxe J.M."/>
            <person name="Go M."/>
            <person name="Henderson B.A."/>
            <person name="Jones I.B."/>
            <person name="McGettigan J.A."/>
            <person name="Micheletti S.J."/>
            <person name="Nasrallah M.E."/>
            <person name="Ortiz D."/>
            <person name="Piller C.R."/>
            <person name="Privatt S.R."/>
            <person name="Schneider S.L."/>
            <person name="Sharp S."/>
            <person name="Smith T.C."/>
            <person name="Stanton J.D."/>
            <person name="Ullery H.E."/>
            <person name="Wilson R.J."/>
            <person name="Serrano M.G."/>
            <person name="Buck G."/>
            <person name="Lee V."/>
            <person name="Wang Y."/>
            <person name="Carvalho R."/>
            <person name="Voegtly L."/>
            <person name="Shi R."/>
            <person name="Duckworth R."/>
            <person name="Johnson A."/>
            <person name="Loviza R."/>
            <person name="Walstead R."/>
            <person name="Shah Z."/>
            <person name="Kiflezghi M."/>
            <person name="Wade K."/>
            <person name="Ball S.L."/>
            <person name="Bradley K.W."/>
            <person name="Asai D.J."/>
            <person name="Bowman C.A."/>
            <person name="Russell D.A."/>
            <person name="Pope W.H."/>
            <person name="Jacobs-Sera D."/>
            <person name="Hendrix R.W."/>
            <person name="Hatfull G.F."/>
        </authorList>
    </citation>
    <scope>NUCLEOTIDE SEQUENCE [LARGE SCALE GENOMIC DNA]</scope>
    <source>
        <strain evidence="8 9">DSM 27648</strain>
    </source>
</reference>
<feature type="domain" description="Aconitase A/isopropylmalate dehydratase small subunit swivel" evidence="7">
    <location>
        <begin position="107"/>
        <end position="155"/>
    </location>
</feature>
<feature type="domain" description="Aconitase/3-isopropylmalate dehydratase large subunit alpha/beta/alpha" evidence="6">
    <location>
        <begin position="222"/>
        <end position="671"/>
    </location>
</feature>
<dbReference type="Proteomes" id="UP000064967">
    <property type="component" value="Chromosome"/>
</dbReference>
<keyword evidence="4" id="KW-0456">Lyase</keyword>
<evidence type="ECO:0000256" key="5">
    <source>
        <dbReference type="SAM" id="MobiDB-lite"/>
    </source>
</evidence>
<keyword evidence="1" id="KW-0479">Metal-binding</keyword>
<dbReference type="GO" id="GO:0051536">
    <property type="term" value="F:iron-sulfur cluster binding"/>
    <property type="evidence" value="ECO:0007669"/>
    <property type="project" value="UniProtKB-KW"/>
</dbReference>
<name>A0A0K1PX08_9BACT</name>
<evidence type="ECO:0000259" key="6">
    <source>
        <dbReference type="Pfam" id="PF00330"/>
    </source>
</evidence>
<dbReference type="InterPro" id="IPR015931">
    <property type="entry name" value="Acnase/IPM_dHydase_lsu_aba_1/3"/>
</dbReference>
<dbReference type="GO" id="GO:0170034">
    <property type="term" value="P:L-amino acid biosynthetic process"/>
    <property type="evidence" value="ECO:0007669"/>
    <property type="project" value="UniProtKB-ARBA"/>
</dbReference>
<dbReference type="AlphaFoldDB" id="A0A0K1PX08"/>
<dbReference type="CDD" id="cd00404">
    <property type="entry name" value="Aconitase_swivel"/>
    <property type="match status" value="1"/>
</dbReference>
<evidence type="ECO:0000313" key="9">
    <source>
        <dbReference type="Proteomes" id="UP000064967"/>
    </source>
</evidence>
<dbReference type="OrthoDB" id="9764318at2"/>
<sequence>MDTAAHTASSSSRTDVPAVKPSSTSNVTIGGRVLFVTEDLALLEKQLAGEDLPYDPERPLVSNISTDELTPGWVCYYYDETLARFCLVGLRGGKIGKDAIKNGGFGVIVSGISKGCGSSRETAPYSELKAGVKLVIAKSIEKIYRQNAQNIGLLTSTDFGLIERIRGGEAIPMSEFTKGLDPISAAIVEHGGLFAYNRARLAGETTPPAIETPARPMTLCEKILAAHVITNAKTGAVGVTAVQPGDAFFARTDVRFSHEYVTPMAESLFSAEMGKDARVTDPESVWAFRDHLTFLDLVMPKAHRDMGLKEQAEKLAVVQDEFTKKQGVKLYGEVHRDGKLVGSEAICHNKVIEEIALPGQLVAGTDSHTCMAGALGCFAFGVGSTDMANAWYTKDIRVTVPETARFVLRGKLRPGVCAKDVMLHILSQEFFKSGQGIGKVLEFAGDGVASMNLDERATLTNMAVEAGGFTGIIEADEVVVDYLVKQRGLDAASVRSRIVKADPGASYLATFEIDLAAVEPMVATPGDPRNGVPLRTLGASSSDKDVRIDIAYGGSCTGGKKADMDMYAAVLSEAVAKGKKVADGVHLYIQFGSQDIRRYAEAKGYLEVFRAAGAELVDPSCGACIKAGPGVSDSPEQVTVSAINRNFPGRSGPGKVYLASPLVVAASAIAGRIVGPDAL</sequence>
<dbReference type="GO" id="GO:0046872">
    <property type="term" value="F:metal ion binding"/>
    <property type="evidence" value="ECO:0007669"/>
    <property type="project" value="UniProtKB-KW"/>
</dbReference>
<dbReference type="STRING" id="1391654.AKJ09_04729"/>
<dbReference type="PANTHER" id="PTHR43822">
    <property type="entry name" value="HOMOACONITASE, MITOCHONDRIAL-RELATED"/>
    <property type="match status" value="1"/>
</dbReference>
<dbReference type="InterPro" id="IPR000573">
    <property type="entry name" value="AconitaseA/IPMdHydase_ssu_swvl"/>
</dbReference>
<organism evidence="8 9">
    <name type="scientific">Labilithrix luteola</name>
    <dbReference type="NCBI Taxonomy" id="1391654"/>
    <lineage>
        <taxon>Bacteria</taxon>
        <taxon>Pseudomonadati</taxon>
        <taxon>Myxococcota</taxon>
        <taxon>Polyangia</taxon>
        <taxon>Polyangiales</taxon>
        <taxon>Labilitrichaceae</taxon>
        <taxon>Labilithrix</taxon>
    </lineage>
</organism>
<evidence type="ECO:0000313" key="8">
    <source>
        <dbReference type="EMBL" id="AKU98065.1"/>
    </source>
</evidence>
<proteinExistence type="predicted"/>
<dbReference type="PATRIC" id="fig|1391654.3.peg.4794"/>
<evidence type="ECO:0000259" key="7">
    <source>
        <dbReference type="Pfam" id="PF00694"/>
    </source>
</evidence>
<dbReference type="Pfam" id="PF00330">
    <property type="entry name" value="Aconitase"/>
    <property type="match status" value="1"/>
</dbReference>
<dbReference type="InterPro" id="IPR036008">
    <property type="entry name" value="Aconitase_4Fe-4S_dom"/>
</dbReference>